<dbReference type="OrthoDB" id="9810140at2"/>
<accession>A0A0J0YTN7</accession>
<dbReference type="EMBL" id="JTDO01000003">
    <property type="protein sequence ID" value="KLT73475.1"/>
    <property type="molecule type" value="Genomic_DNA"/>
</dbReference>
<dbReference type="Proteomes" id="UP000036027">
    <property type="component" value="Unassembled WGS sequence"/>
</dbReference>
<reference evidence="1 2" key="1">
    <citation type="submission" date="2014-11" db="EMBL/GenBank/DDBJ databases">
        <title>Genome of a novel goose pathogen.</title>
        <authorList>
            <person name="Hansen C.M."/>
            <person name="Hueffer K."/>
            <person name="Choi S.C."/>
        </authorList>
    </citation>
    <scope>NUCLEOTIDE SEQUENCE [LARGE SCALE GENOMIC DNA]</scope>
    <source>
        <strain evidence="1 2">KH1503</strain>
    </source>
</reference>
<dbReference type="RefSeq" id="WP_047760352.1">
    <property type="nucleotide sequence ID" value="NZ_CP091510.1"/>
</dbReference>
<dbReference type="AlphaFoldDB" id="A0A0J0YTN7"/>
<protein>
    <recommendedName>
        <fullName evidence="3">HTH merR-type domain-containing protein</fullName>
    </recommendedName>
</protein>
<evidence type="ECO:0000313" key="2">
    <source>
        <dbReference type="Proteomes" id="UP000036027"/>
    </source>
</evidence>
<evidence type="ECO:0008006" key="3">
    <source>
        <dbReference type="Google" id="ProtNLM"/>
    </source>
</evidence>
<organism evidence="1 2">
    <name type="scientific">Neisseria arctica</name>
    <dbReference type="NCBI Taxonomy" id="1470200"/>
    <lineage>
        <taxon>Bacteria</taxon>
        <taxon>Pseudomonadati</taxon>
        <taxon>Pseudomonadota</taxon>
        <taxon>Betaproteobacteria</taxon>
        <taxon>Neisseriales</taxon>
        <taxon>Neisseriaceae</taxon>
        <taxon>Neisseria</taxon>
    </lineage>
</organism>
<gene>
    <name evidence="1" type="ORF">PL75_02595</name>
</gene>
<sequence length="108" mass="12134">MTNNAADLPVIPAKRYFSLDELCELAQISPAQFAAWQHNHGVVVGYGGKHYTRSDVVKVRQLKDTFAPFVDEFNRNALDTSGNPAIKAEEMRIELERMLAEIEKTLAN</sequence>
<evidence type="ECO:0000313" key="1">
    <source>
        <dbReference type="EMBL" id="KLT73475.1"/>
    </source>
</evidence>
<dbReference type="STRING" id="1470200.PL75_02595"/>
<comment type="caution">
    <text evidence="1">The sequence shown here is derived from an EMBL/GenBank/DDBJ whole genome shotgun (WGS) entry which is preliminary data.</text>
</comment>
<keyword evidence="2" id="KW-1185">Reference proteome</keyword>
<proteinExistence type="predicted"/>
<name>A0A0J0YTN7_9NEIS</name>
<dbReference type="PATRIC" id="fig|1470200.3.peg.1600"/>